<dbReference type="Gene3D" id="2.60.40.790">
    <property type="match status" value="1"/>
</dbReference>
<dbReference type="EMBL" id="CAXHTA020000004">
    <property type="protein sequence ID" value="CAL5220648.1"/>
    <property type="molecule type" value="Genomic_DNA"/>
</dbReference>
<keyword evidence="5" id="KW-1185">Reference proteome</keyword>
<evidence type="ECO:0000256" key="2">
    <source>
        <dbReference type="SAM" id="Phobius"/>
    </source>
</evidence>
<name>A0ABP1FR78_9CHLO</name>
<dbReference type="Proteomes" id="UP001497392">
    <property type="component" value="Unassembled WGS sequence"/>
</dbReference>
<gene>
    <name evidence="4" type="primary">g2693</name>
    <name evidence="4" type="ORF">VP750_LOCUS2307</name>
</gene>
<evidence type="ECO:0000313" key="4">
    <source>
        <dbReference type="EMBL" id="CAL5220648.1"/>
    </source>
</evidence>
<protein>
    <submittedName>
        <fullName evidence="4">G2693 protein</fullName>
    </submittedName>
</protein>
<reference evidence="4 5" key="1">
    <citation type="submission" date="2024-06" db="EMBL/GenBank/DDBJ databases">
        <authorList>
            <person name="Kraege A."/>
            <person name="Thomma B."/>
        </authorList>
    </citation>
    <scope>NUCLEOTIDE SEQUENCE [LARGE SCALE GENOMIC DNA]</scope>
</reference>
<dbReference type="SUPFAM" id="SSF49764">
    <property type="entry name" value="HSP20-like chaperones"/>
    <property type="match status" value="1"/>
</dbReference>
<evidence type="ECO:0000256" key="1">
    <source>
        <dbReference type="SAM" id="MobiDB-lite"/>
    </source>
</evidence>
<proteinExistence type="predicted"/>
<sequence>MAGRQDWEGGSGTSKLTKQILGLATGAALGYVAYYGASKTLRYLERSGSSRKPKEIGMSAPPAHKGEESSSKSQSYAAASKEDEPKRATASEPHDDKDGKVKDGKDKGSHAAKPSKASAKEQHDEQHGKDKGDGSHAAEPSDEPLSTIVQEEKVPEPGFDAPEDKMQDIGMSWRNNGNEIIIEALCPKELQPKDLKCTFTTNTLILEVAGKEIATGKLFAPIKPDESTWQFGDEHLKNPQADSKSLTVTLTKSSRKPWKDLFQVAGPQGLE</sequence>
<dbReference type="InterPro" id="IPR007052">
    <property type="entry name" value="CS_dom"/>
</dbReference>
<accession>A0ABP1FR78</accession>
<feature type="region of interest" description="Disordered" evidence="1">
    <location>
        <begin position="46"/>
        <end position="171"/>
    </location>
</feature>
<feature type="domain" description="CS" evidence="3">
    <location>
        <begin position="166"/>
        <end position="262"/>
    </location>
</feature>
<dbReference type="InterPro" id="IPR008978">
    <property type="entry name" value="HSP20-like_chaperone"/>
</dbReference>
<dbReference type="Pfam" id="PF04969">
    <property type="entry name" value="CS"/>
    <property type="match status" value="1"/>
</dbReference>
<organism evidence="4 5">
    <name type="scientific">Coccomyxa viridis</name>
    <dbReference type="NCBI Taxonomy" id="1274662"/>
    <lineage>
        <taxon>Eukaryota</taxon>
        <taxon>Viridiplantae</taxon>
        <taxon>Chlorophyta</taxon>
        <taxon>core chlorophytes</taxon>
        <taxon>Trebouxiophyceae</taxon>
        <taxon>Trebouxiophyceae incertae sedis</taxon>
        <taxon>Coccomyxaceae</taxon>
        <taxon>Coccomyxa</taxon>
    </lineage>
</organism>
<feature type="compositionally biased region" description="Basic and acidic residues" evidence="1">
    <location>
        <begin position="118"/>
        <end position="136"/>
    </location>
</feature>
<comment type="caution">
    <text evidence="4">The sequence shown here is derived from an EMBL/GenBank/DDBJ whole genome shotgun (WGS) entry which is preliminary data.</text>
</comment>
<feature type="compositionally biased region" description="Basic and acidic residues" evidence="1">
    <location>
        <begin position="80"/>
        <end position="109"/>
    </location>
</feature>
<feature type="transmembrane region" description="Helical" evidence="2">
    <location>
        <begin position="20"/>
        <end position="37"/>
    </location>
</feature>
<keyword evidence="2" id="KW-0812">Transmembrane</keyword>
<dbReference type="InterPro" id="IPR037898">
    <property type="entry name" value="NudC_fam"/>
</dbReference>
<dbReference type="PROSITE" id="PS51203">
    <property type="entry name" value="CS"/>
    <property type="match status" value="1"/>
</dbReference>
<keyword evidence="2" id="KW-1133">Transmembrane helix</keyword>
<dbReference type="PANTHER" id="PTHR12356">
    <property type="entry name" value="NUCLEAR MOVEMENT PROTEIN NUDC"/>
    <property type="match status" value="1"/>
</dbReference>
<keyword evidence="2" id="KW-0472">Membrane</keyword>
<evidence type="ECO:0000259" key="3">
    <source>
        <dbReference type="PROSITE" id="PS51203"/>
    </source>
</evidence>
<evidence type="ECO:0000313" key="5">
    <source>
        <dbReference type="Proteomes" id="UP001497392"/>
    </source>
</evidence>
<dbReference type="CDD" id="cd06467">
    <property type="entry name" value="p23_NUDC_like"/>
    <property type="match status" value="1"/>
</dbReference>